<feature type="transmembrane region" description="Helical" evidence="6">
    <location>
        <begin position="122"/>
        <end position="141"/>
    </location>
</feature>
<name>A0A6A6Q6P7_9PEZI</name>
<feature type="domain" description="Major facilitator superfamily (MFS) profile" evidence="7">
    <location>
        <begin position="54"/>
        <end position="568"/>
    </location>
</feature>
<dbReference type="OrthoDB" id="4161376at2759"/>
<dbReference type="GO" id="GO:0005886">
    <property type="term" value="C:plasma membrane"/>
    <property type="evidence" value="ECO:0007669"/>
    <property type="project" value="TreeGrafter"/>
</dbReference>
<accession>A0A6A6Q6P7</accession>
<dbReference type="SUPFAM" id="SSF103473">
    <property type="entry name" value="MFS general substrate transporter"/>
    <property type="match status" value="2"/>
</dbReference>
<dbReference type="InterPro" id="IPR036259">
    <property type="entry name" value="MFS_trans_sf"/>
</dbReference>
<dbReference type="InterPro" id="IPR020846">
    <property type="entry name" value="MFS_dom"/>
</dbReference>
<keyword evidence="3 6" id="KW-0812">Transmembrane</keyword>
<keyword evidence="9" id="KW-1185">Reference proteome</keyword>
<feature type="transmembrane region" description="Helical" evidence="6">
    <location>
        <begin position="365"/>
        <end position="384"/>
    </location>
</feature>
<dbReference type="PANTHER" id="PTHR23501:SF109">
    <property type="entry name" value="MAJOR FACILITATOR SUPERFAMILY (MFS) PROFILE DOMAIN-CONTAINING PROTEIN-RELATED"/>
    <property type="match status" value="1"/>
</dbReference>
<feature type="transmembrane region" description="Helical" evidence="6">
    <location>
        <begin position="324"/>
        <end position="345"/>
    </location>
</feature>
<dbReference type="EMBL" id="MU001631">
    <property type="protein sequence ID" value="KAF2487709.1"/>
    <property type="molecule type" value="Genomic_DNA"/>
</dbReference>
<protein>
    <submittedName>
        <fullName evidence="8">Fungal trichothecene efflux pump</fullName>
    </submittedName>
</protein>
<evidence type="ECO:0000259" key="7">
    <source>
        <dbReference type="PROSITE" id="PS50850"/>
    </source>
</evidence>
<feature type="transmembrane region" description="Helical" evidence="6">
    <location>
        <begin position="420"/>
        <end position="440"/>
    </location>
</feature>
<evidence type="ECO:0000256" key="3">
    <source>
        <dbReference type="ARBA" id="ARBA00022692"/>
    </source>
</evidence>
<feature type="transmembrane region" description="Helical" evidence="6">
    <location>
        <begin position="95"/>
        <end position="115"/>
    </location>
</feature>
<reference evidence="8" key="1">
    <citation type="journal article" date="2020" name="Stud. Mycol.">
        <title>101 Dothideomycetes genomes: a test case for predicting lifestyles and emergence of pathogens.</title>
        <authorList>
            <person name="Haridas S."/>
            <person name="Albert R."/>
            <person name="Binder M."/>
            <person name="Bloem J."/>
            <person name="Labutti K."/>
            <person name="Salamov A."/>
            <person name="Andreopoulos B."/>
            <person name="Baker S."/>
            <person name="Barry K."/>
            <person name="Bills G."/>
            <person name="Bluhm B."/>
            <person name="Cannon C."/>
            <person name="Castanera R."/>
            <person name="Culley D."/>
            <person name="Daum C."/>
            <person name="Ezra D."/>
            <person name="Gonzalez J."/>
            <person name="Henrissat B."/>
            <person name="Kuo A."/>
            <person name="Liang C."/>
            <person name="Lipzen A."/>
            <person name="Lutzoni F."/>
            <person name="Magnuson J."/>
            <person name="Mondo S."/>
            <person name="Nolan M."/>
            <person name="Ohm R."/>
            <person name="Pangilinan J."/>
            <person name="Park H.-J."/>
            <person name="Ramirez L."/>
            <person name="Alfaro M."/>
            <person name="Sun H."/>
            <person name="Tritt A."/>
            <person name="Yoshinaga Y."/>
            <person name="Zwiers L.-H."/>
            <person name="Turgeon B."/>
            <person name="Goodwin S."/>
            <person name="Spatafora J."/>
            <person name="Crous P."/>
            <person name="Grigoriev I."/>
        </authorList>
    </citation>
    <scope>NUCLEOTIDE SEQUENCE</scope>
    <source>
        <strain evidence="8">CBS 113389</strain>
    </source>
</reference>
<evidence type="ECO:0000256" key="2">
    <source>
        <dbReference type="ARBA" id="ARBA00022448"/>
    </source>
</evidence>
<feature type="transmembrane region" description="Helical" evidence="6">
    <location>
        <begin position="253"/>
        <end position="272"/>
    </location>
</feature>
<dbReference type="PROSITE" id="PS50850">
    <property type="entry name" value="MFS"/>
    <property type="match status" value="1"/>
</dbReference>
<dbReference type="PROSITE" id="PS00216">
    <property type="entry name" value="SUGAR_TRANSPORT_1"/>
    <property type="match status" value="1"/>
</dbReference>
<dbReference type="GeneID" id="54477413"/>
<organism evidence="8 9">
    <name type="scientific">Neohortaea acidophila</name>
    <dbReference type="NCBI Taxonomy" id="245834"/>
    <lineage>
        <taxon>Eukaryota</taxon>
        <taxon>Fungi</taxon>
        <taxon>Dikarya</taxon>
        <taxon>Ascomycota</taxon>
        <taxon>Pezizomycotina</taxon>
        <taxon>Dothideomycetes</taxon>
        <taxon>Dothideomycetidae</taxon>
        <taxon>Mycosphaerellales</taxon>
        <taxon>Teratosphaeriaceae</taxon>
        <taxon>Neohortaea</taxon>
    </lineage>
</organism>
<feature type="transmembrane region" description="Helical" evidence="6">
    <location>
        <begin position="214"/>
        <end position="233"/>
    </location>
</feature>
<comment type="subcellular location">
    <subcellularLocation>
        <location evidence="1">Membrane</location>
        <topology evidence="1">Multi-pass membrane protein</topology>
    </subcellularLocation>
</comment>
<evidence type="ECO:0000313" key="9">
    <source>
        <dbReference type="Proteomes" id="UP000799767"/>
    </source>
</evidence>
<evidence type="ECO:0000256" key="1">
    <source>
        <dbReference type="ARBA" id="ARBA00004141"/>
    </source>
</evidence>
<dbReference type="PANTHER" id="PTHR23501">
    <property type="entry name" value="MAJOR FACILITATOR SUPERFAMILY"/>
    <property type="match status" value="1"/>
</dbReference>
<dbReference type="RefSeq" id="XP_033594278.1">
    <property type="nucleotide sequence ID" value="XM_033736411.1"/>
</dbReference>
<feature type="transmembrane region" description="Helical" evidence="6">
    <location>
        <begin position="284"/>
        <end position="303"/>
    </location>
</feature>
<dbReference type="Proteomes" id="UP000799767">
    <property type="component" value="Unassembled WGS sequence"/>
</dbReference>
<feature type="transmembrane region" description="Helical" evidence="6">
    <location>
        <begin position="53"/>
        <end position="75"/>
    </location>
</feature>
<dbReference type="AlphaFoldDB" id="A0A6A6Q6P7"/>
<feature type="transmembrane region" description="Helical" evidence="6">
    <location>
        <begin position="179"/>
        <end position="202"/>
    </location>
</feature>
<evidence type="ECO:0000313" key="8">
    <source>
        <dbReference type="EMBL" id="KAF2487709.1"/>
    </source>
</evidence>
<feature type="transmembrane region" description="Helical" evidence="6">
    <location>
        <begin position="396"/>
        <end position="414"/>
    </location>
</feature>
<evidence type="ECO:0000256" key="6">
    <source>
        <dbReference type="SAM" id="Phobius"/>
    </source>
</evidence>
<evidence type="ECO:0000256" key="5">
    <source>
        <dbReference type="ARBA" id="ARBA00023136"/>
    </source>
</evidence>
<dbReference type="Pfam" id="PF06609">
    <property type="entry name" value="TRI12"/>
    <property type="match status" value="1"/>
</dbReference>
<sequence>MGRPEQTDSANDKERATVAGTHLEQLPLEDPQDHGFIADSSELPKGYYKSPSFIGTICAVGFASAGAVGGFALAAPNLSIINADIGPVPGSVVDWVSLVYTLGGAVGLLLVGRLSDLFGRRWFMIGGSTLALVGSIIAATAQTIPVLIGAVSIIGVAAAAQLSFTLVSNELVPMKHRFLMNGIIYLWSVPISGIGPAVSKAFVLQTSAGWRGGFYLMIAVNATAAILYTIFYFPPTFEEKFSGRTKLQQLKDFDFLGACLFTAGLVLFLLGLSSGGTVYPWDSAIVISFLVVGVAVLVAFALWEIYAPLREPLLPVKLFKRFSWVAVSVDLGLGASVYYAMAIIWPQMVAVLYTDDGGASMRAGWLNTIPGITIVAGQITAGPLARHVGKTKIQGIVCLLVGGSLLAGIASCGVGDLARAAALMAVGNFFIGWLESILLVNAGIDIANQRDIGVALGAATSMRSTISTFASTIYLTVLSNRLATTIPAVVPPALVAAGLPRSQVEAFLTGLTTGNLTGVQGLTPSIATAGKQAYQKANAMAFSTVFLTTLAFTGVAVVLSFFLPNVDDAMSGQVSATLHQRREKRANEAKEV</sequence>
<feature type="transmembrane region" description="Helical" evidence="6">
    <location>
        <begin position="541"/>
        <end position="563"/>
    </location>
</feature>
<dbReference type="InterPro" id="IPR010573">
    <property type="entry name" value="MFS_Str1/Tri12-like"/>
</dbReference>
<proteinExistence type="predicted"/>
<keyword evidence="4 6" id="KW-1133">Transmembrane helix</keyword>
<gene>
    <name evidence="8" type="ORF">BDY17DRAFT_320230</name>
</gene>
<dbReference type="GO" id="GO:0022857">
    <property type="term" value="F:transmembrane transporter activity"/>
    <property type="evidence" value="ECO:0007669"/>
    <property type="project" value="InterPro"/>
</dbReference>
<feature type="transmembrane region" description="Helical" evidence="6">
    <location>
        <begin position="147"/>
        <end position="167"/>
    </location>
</feature>
<keyword evidence="2" id="KW-0813">Transport</keyword>
<dbReference type="Gene3D" id="1.20.1250.20">
    <property type="entry name" value="MFS general substrate transporter like domains"/>
    <property type="match status" value="1"/>
</dbReference>
<evidence type="ECO:0000256" key="4">
    <source>
        <dbReference type="ARBA" id="ARBA00022989"/>
    </source>
</evidence>
<dbReference type="InterPro" id="IPR005829">
    <property type="entry name" value="Sugar_transporter_CS"/>
</dbReference>
<keyword evidence="5 6" id="KW-0472">Membrane</keyword>